<gene>
    <name evidence="1" type="ORF">PBIL07802_LOCUS22327</name>
</gene>
<sequence>MNSKAGEEAPTAFDMSDISLSFFCDPGQWLAEEQARRQSLARSLLPALLHTSNDAKVDLLAFAGAALDSYLGVEGTGEASEEFECHVKSLRMEDSATSEGGGEEEYSFFASLPRCQYSATYAAYMKQIQRIADTI</sequence>
<proteinExistence type="predicted"/>
<dbReference type="EMBL" id="HBIB01034424">
    <property type="protein sequence ID" value="CAE0260050.1"/>
    <property type="molecule type" value="Transcribed_RNA"/>
</dbReference>
<evidence type="ECO:0000313" key="1">
    <source>
        <dbReference type="EMBL" id="CAE0260050.1"/>
    </source>
</evidence>
<accession>A0A7S3G9C0</accession>
<reference evidence="1" key="1">
    <citation type="submission" date="2021-01" db="EMBL/GenBank/DDBJ databases">
        <authorList>
            <person name="Corre E."/>
            <person name="Pelletier E."/>
            <person name="Niang G."/>
            <person name="Scheremetjew M."/>
            <person name="Finn R."/>
            <person name="Kale V."/>
            <person name="Holt S."/>
            <person name="Cochrane G."/>
            <person name="Meng A."/>
            <person name="Brown T."/>
            <person name="Cohen L."/>
        </authorList>
    </citation>
    <scope>NUCLEOTIDE SEQUENCE</scope>
    <source>
        <strain evidence="1">NIES-2562</strain>
    </source>
</reference>
<dbReference type="AlphaFoldDB" id="A0A7S3G9C0"/>
<organism evidence="1">
    <name type="scientific">Palpitomonas bilix</name>
    <dbReference type="NCBI Taxonomy" id="652834"/>
    <lineage>
        <taxon>Eukaryota</taxon>
        <taxon>Eukaryota incertae sedis</taxon>
    </lineage>
</organism>
<name>A0A7S3G9C0_9EUKA</name>
<protein>
    <submittedName>
        <fullName evidence="1">Uncharacterized protein</fullName>
    </submittedName>
</protein>